<dbReference type="InterPro" id="IPR011545">
    <property type="entry name" value="DEAD/DEAH_box_helicase_dom"/>
</dbReference>
<dbReference type="PROSITE" id="PS00039">
    <property type="entry name" value="DEAD_ATP_HELICASE"/>
    <property type="match status" value="1"/>
</dbReference>
<evidence type="ECO:0000256" key="1">
    <source>
        <dbReference type="ARBA" id="ARBA00022741"/>
    </source>
</evidence>
<dbReference type="CDD" id="cd17956">
    <property type="entry name" value="DEADc_DDX51"/>
    <property type="match status" value="1"/>
</dbReference>
<comment type="similarity">
    <text evidence="6">Belongs to the DEAD box helicase family.</text>
</comment>
<dbReference type="CDD" id="cd18787">
    <property type="entry name" value="SF2_C_DEAD"/>
    <property type="match status" value="1"/>
</dbReference>
<evidence type="ECO:0000256" key="5">
    <source>
        <dbReference type="ARBA" id="ARBA00022884"/>
    </source>
</evidence>
<dbReference type="Proteomes" id="UP001318040">
    <property type="component" value="Unplaced"/>
</dbReference>
<keyword evidence="10" id="KW-1185">Reference proteome</keyword>
<evidence type="ECO:0000256" key="7">
    <source>
        <dbReference type="RuleBase" id="RU365068"/>
    </source>
</evidence>
<keyword evidence="2 6" id="KW-0378">Hydrolase</keyword>
<keyword evidence="1 6" id="KW-0547">Nucleotide-binding</keyword>
<keyword evidence="5 7" id="KW-0694">RNA-binding</keyword>
<comment type="catalytic activity">
    <reaction evidence="7">
        <text>ATP + H2O = ADP + phosphate + H(+)</text>
        <dbReference type="Rhea" id="RHEA:13065"/>
        <dbReference type="ChEBI" id="CHEBI:15377"/>
        <dbReference type="ChEBI" id="CHEBI:15378"/>
        <dbReference type="ChEBI" id="CHEBI:30616"/>
        <dbReference type="ChEBI" id="CHEBI:43474"/>
        <dbReference type="ChEBI" id="CHEBI:456216"/>
        <dbReference type="EC" id="3.6.4.13"/>
    </reaction>
</comment>
<evidence type="ECO:0000313" key="11">
    <source>
        <dbReference type="RefSeq" id="XP_032801396.1"/>
    </source>
</evidence>
<dbReference type="Pfam" id="PF00270">
    <property type="entry name" value="DEAD"/>
    <property type="match status" value="1"/>
</dbReference>
<dbReference type="InterPro" id="IPR027417">
    <property type="entry name" value="P-loop_NTPase"/>
</dbReference>
<keyword evidence="3 6" id="KW-0347">Helicase</keyword>
<dbReference type="CTD" id="317781"/>
<comment type="domain">
    <text evidence="7">The Q motif is unique to and characteristic of the DEAD box family of RNA helicases and controls ATP binding and hydrolysis.</text>
</comment>
<gene>
    <name evidence="11" type="primary">DDX51</name>
</gene>
<keyword evidence="4 6" id="KW-0067">ATP-binding</keyword>
<name>A0AAJ7WKS7_PETMA</name>
<dbReference type="SMART" id="SM00487">
    <property type="entry name" value="DEXDc"/>
    <property type="match status" value="1"/>
</dbReference>
<dbReference type="InterPro" id="IPR000629">
    <property type="entry name" value="RNA-helicase_DEAD-box_CS"/>
</dbReference>
<feature type="domain" description="Helicase C-terminal" evidence="9">
    <location>
        <begin position="340"/>
        <end position="507"/>
    </location>
</feature>
<dbReference type="SUPFAM" id="SSF52540">
    <property type="entry name" value="P-loop containing nucleoside triphosphate hydrolases"/>
    <property type="match status" value="1"/>
</dbReference>
<accession>A0AAJ7WKS7</accession>
<dbReference type="KEGG" id="pmrn:116938387"/>
<dbReference type="SMART" id="SM00490">
    <property type="entry name" value="HELICc"/>
    <property type="match status" value="1"/>
</dbReference>
<evidence type="ECO:0000256" key="4">
    <source>
        <dbReference type="ARBA" id="ARBA00022840"/>
    </source>
</evidence>
<evidence type="ECO:0000259" key="9">
    <source>
        <dbReference type="PROSITE" id="PS51194"/>
    </source>
</evidence>
<dbReference type="AlphaFoldDB" id="A0AAJ7WKS7"/>
<dbReference type="PANTHER" id="PTHR24031">
    <property type="entry name" value="RNA HELICASE"/>
    <property type="match status" value="1"/>
</dbReference>
<reference evidence="11" key="1">
    <citation type="submission" date="2025-08" db="UniProtKB">
        <authorList>
            <consortium name="RefSeq"/>
        </authorList>
    </citation>
    <scope>IDENTIFICATION</scope>
    <source>
        <tissue evidence="11">Sperm</tissue>
    </source>
</reference>
<evidence type="ECO:0000256" key="6">
    <source>
        <dbReference type="RuleBase" id="RU000492"/>
    </source>
</evidence>
<dbReference type="Pfam" id="PF00271">
    <property type="entry name" value="Helicase_C"/>
    <property type="match status" value="1"/>
</dbReference>
<dbReference type="InterPro" id="IPR014001">
    <property type="entry name" value="Helicase_ATP-bd"/>
</dbReference>
<evidence type="ECO:0000256" key="3">
    <source>
        <dbReference type="ARBA" id="ARBA00022806"/>
    </source>
</evidence>
<evidence type="ECO:0000313" key="10">
    <source>
        <dbReference type="Proteomes" id="UP001318040"/>
    </source>
</evidence>
<dbReference type="Gene3D" id="3.40.50.300">
    <property type="entry name" value="P-loop containing nucleotide triphosphate hydrolases"/>
    <property type="match status" value="2"/>
</dbReference>
<dbReference type="EC" id="3.6.4.13" evidence="7"/>
<dbReference type="GO" id="GO:0005524">
    <property type="term" value="F:ATP binding"/>
    <property type="evidence" value="ECO:0007669"/>
    <property type="project" value="UniProtKB-UniRule"/>
</dbReference>
<proteinExistence type="inferred from homology"/>
<dbReference type="GO" id="GO:0016787">
    <property type="term" value="F:hydrolase activity"/>
    <property type="evidence" value="ECO:0007669"/>
    <property type="project" value="UniProtKB-KW"/>
</dbReference>
<sequence length="513" mass="55700">RLEPALPQVDRVLPDWLARPRVVSRSIRHRSVPTSDLPWLHPRLYSKMAANGIHSLFPVQAQVIPAVLEGAAGGFILGRGGQRPSDICVSAPTGSGKTLAFVIPIVQLLMDRAVCQIRALVVLPTKELAQQVWKEFRAYAESEGLRVALACGAQRFGEEQQSLVETTPEGLVVSRADVVVATAGRLVDHLARTPGVSLAHLRFLVVDEADRMMDSLSQDWLSQVTRAAMGAAPPSMLCGRAAPGVTTQPGGSWPPRAPLQKLLRSATLTHSPEARQALGLFQPLLFTAISGGEGEGEGGDGPPQGVLQGGERCGGEGLFSFPESLTEYYVPVSLKLKSLAVLHFALHLRFRKILCFTNTRQAAHRLYHLVRLYGGVEVAEFSSMMSPAMRRKTLKRFQGGDLQLLVSSDAAARGIDVHSVTCVLSYDCPDFIHNYVHRVGRTARAGAVGLAYTLVTSSQVPGFVRMRVGAGCSSLHCHTLEASRLHHLVPRLRTALTELKQLLKEEAETRRTL</sequence>
<dbReference type="PROSITE" id="PS51192">
    <property type="entry name" value="HELICASE_ATP_BIND_1"/>
    <property type="match status" value="1"/>
</dbReference>
<dbReference type="PROSITE" id="PS51194">
    <property type="entry name" value="HELICASE_CTER"/>
    <property type="match status" value="1"/>
</dbReference>
<feature type="domain" description="Helicase ATP-binding" evidence="8">
    <location>
        <begin position="78"/>
        <end position="286"/>
    </location>
</feature>
<evidence type="ECO:0000256" key="2">
    <source>
        <dbReference type="ARBA" id="ARBA00022801"/>
    </source>
</evidence>
<dbReference type="GO" id="GO:0003724">
    <property type="term" value="F:RNA helicase activity"/>
    <property type="evidence" value="ECO:0007669"/>
    <property type="project" value="UniProtKB-EC"/>
</dbReference>
<organism evidence="10 11">
    <name type="scientific">Petromyzon marinus</name>
    <name type="common">Sea lamprey</name>
    <dbReference type="NCBI Taxonomy" id="7757"/>
    <lineage>
        <taxon>Eukaryota</taxon>
        <taxon>Metazoa</taxon>
        <taxon>Chordata</taxon>
        <taxon>Craniata</taxon>
        <taxon>Vertebrata</taxon>
        <taxon>Cyclostomata</taxon>
        <taxon>Hyperoartia</taxon>
        <taxon>Petromyzontiformes</taxon>
        <taxon>Petromyzontidae</taxon>
        <taxon>Petromyzon</taxon>
    </lineage>
</organism>
<dbReference type="GO" id="GO:0003723">
    <property type="term" value="F:RNA binding"/>
    <property type="evidence" value="ECO:0007669"/>
    <property type="project" value="UniProtKB-UniRule"/>
</dbReference>
<comment type="function">
    <text evidence="7">RNA helicase.</text>
</comment>
<protein>
    <recommendedName>
        <fullName evidence="7">ATP-dependent RNA helicase</fullName>
        <ecNumber evidence="7">3.6.4.13</ecNumber>
    </recommendedName>
</protein>
<dbReference type="InterPro" id="IPR001650">
    <property type="entry name" value="Helicase_C-like"/>
</dbReference>
<feature type="non-terminal residue" evidence="11">
    <location>
        <position position="1"/>
    </location>
</feature>
<dbReference type="RefSeq" id="XP_032801396.1">
    <property type="nucleotide sequence ID" value="XM_032945505.1"/>
</dbReference>
<evidence type="ECO:0000259" key="8">
    <source>
        <dbReference type="PROSITE" id="PS51192"/>
    </source>
</evidence>